<protein>
    <submittedName>
        <fullName evidence="1">Uncharacterized protein</fullName>
    </submittedName>
</protein>
<reference evidence="1" key="1">
    <citation type="submission" date="2009-10" db="EMBL/GenBank/DDBJ databases">
        <title>Diversity of trophic interactions inside an arsenic-rich microbial ecosystem.</title>
        <authorList>
            <person name="Bertin P.N."/>
            <person name="Heinrich-Salmeron A."/>
            <person name="Pelletier E."/>
            <person name="Goulhen-Chollet F."/>
            <person name="Arsene-Ploetze F."/>
            <person name="Gallien S."/>
            <person name="Calteau A."/>
            <person name="Vallenet D."/>
            <person name="Casiot C."/>
            <person name="Chane-Woon-Ming B."/>
            <person name="Giloteaux L."/>
            <person name="Barakat M."/>
            <person name="Bonnefoy V."/>
            <person name="Bruneel O."/>
            <person name="Chandler M."/>
            <person name="Cleiss J."/>
            <person name="Duran R."/>
            <person name="Elbaz-Poulichet F."/>
            <person name="Fonknechten N."/>
            <person name="Lauga B."/>
            <person name="Mornico D."/>
            <person name="Ortet P."/>
            <person name="Schaeffer C."/>
            <person name="Siguier P."/>
            <person name="Alexander Thil Smith A."/>
            <person name="Van Dorsselaer A."/>
            <person name="Weissenbach J."/>
            <person name="Medigue C."/>
            <person name="Le Paslier D."/>
        </authorList>
    </citation>
    <scope>NUCLEOTIDE SEQUENCE</scope>
</reference>
<sequence>MLWRDEVRSDFKYEPLLVDNDFYSKVERGLVFGVVS</sequence>
<dbReference type="AlphaFoldDB" id="E6QPQ3"/>
<organism evidence="1">
    <name type="scientific">mine drainage metagenome</name>
    <dbReference type="NCBI Taxonomy" id="410659"/>
    <lineage>
        <taxon>unclassified sequences</taxon>
        <taxon>metagenomes</taxon>
        <taxon>ecological metagenomes</taxon>
    </lineage>
</organism>
<accession>E6QPQ3</accession>
<evidence type="ECO:0000313" key="1">
    <source>
        <dbReference type="EMBL" id="CBI09224.1"/>
    </source>
</evidence>
<name>E6QPQ3_9ZZZZ</name>
<proteinExistence type="predicted"/>
<comment type="caution">
    <text evidence="1">The sequence shown here is derived from an EMBL/GenBank/DDBJ whole genome shotgun (WGS) entry which is preliminary data.</text>
</comment>
<gene>
    <name evidence="1" type="ORF">CARN7_2888</name>
</gene>
<dbReference type="EMBL" id="CABR01000014">
    <property type="protein sequence ID" value="CBI09224.1"/>
    <property type="molecule type" value="Genomic_DNA"/>
</dbReference>